<protein>
    <submittedName>
        <fullName evidence="4">Allantoate deiminase</fullName>
        <ecNumber evidence="4">3.5.3.9</ecNumber>
    </submittedName>
</protein>
<dbReference type="RefSeq" id="WP_307192495.1">
    <property type="nucleotide sequence ID" value="NZ_JAUSUN010000030.1"/>
</dbReference>
<keyword evidence="5" id="KW-1185">Reference proteome</keyword>
<dbReference type="SUPFAM" id="SSF53187">
    <property type="entry name" value="Zn-dependent exopeptidases"/>
    <property type="match status" value="1"/>
</dbReference>
<evidence type="ECO:0000313" key="5">
    <source>
        <dbReference type="Proteomes" id="UP001242313"/>
    </source>
</evidence>
<dbReference type="InterPro" id="IPR002933">
    <property type="entry name" value="Peptidase_M20"/>
</dbReference>
<evidence type="ECO:0000259" key="3">
    <source>
        <dbReference type="Pfam" id="PF07687"/>
    </source>
</evidence>
<comment type="similarity">
    <text evidence="1">Belongs to the peptidase M20 family.</text>
</comment>
<dbReference type="NCBIfam" id="NF006771">
    <property type="entry name" value="PRK09290.1-5"/>
    <property type="match status" value="1"/>
</dbReference>
<comment type="caution">
    <text evidence="4">The sequence shown here is derived from an EMBL/GenBank/DDBJ whole genome shotgun (WGS) entry which is preliminary data.</text>
</comment>
<dbReference type="Gene3D" id="3.40.630.10">
    <property type="entry name" value="Zn peptidases"/>
    <property type="match status" value="1"/>
</dbReference>
<accession>A0ABU0FZC5</accession>
<dbReference type="PANTHER" id="PTHR32494">
    <property type="entry name" value="ALLANTOATE DEIMINASE-RELATED"/>
    <property type="match status" value="1"/>
</dbReference>
<gene>
    <name evidence="4" type="ORF">J2S25_003515</name>
</gene>
<dbReference type="PIRSF" id="PIRSF001235">
    <property type="entry name" value="Amidase_carbamoylase"/>
    <property type="match status" value="1"/>
</dbReference>
<dbReference type="InterPro" id="IPR010158">
    <property type="entry name" value="Amidase_Cbmase"/>
</dbReference>
<keyword evidence="2 4" id="KW-0378">Hydrolase</keyword>
<evidence type="ECO:0000256" key="1">
    <source>
        <dbReference type="ARBA" id="ARBA00006153"/>
    </source>
</evidence>
<dbReference type="Gene3D" id="3.30.70.360">
    <property type="match status" value="1"/>
</dbReference>
<dbReference type="CDD" id="cd03884">
    <property type="entry name" value="M20_bAS"/>
    <property type="match status" value="1"/>
</dbReference>
<dbReference type="NCBIfam" id="TIGR01879">
    <property type="entry name" value="hydantase"/>
    <property type="match status" value="1"/>
</dbReference>
<name>A0ABU0FZC5_9BACI</name>
<dbReference type="EC" id="3.5.3.9" evidence="4"/>
<evidence type="ECO:0000313" key="4">
    <source>
        <dbReference type="EMBL" id="MDQ0415288.1"/>
    </source>
</evidence>
<dbReference type="InterPro" id="IPR036264">
    <property type="entry name" value="Bact_exopeptidase_dim_dom"/>
</dbReference>
<sequence>MQKTEQATFYGRLLEGYKPELSHSGVSGERIARRLSELSNIGLQESGGVTRSGYSLLEKQAKELVISWMEDAGLFVTVDGAGNVFGKLRGKSDGPSIISGSHLDSVPNGGHFDGPLGVLSALEVVESWKEQGYAPEKPYEVVIFSDEEGSRFKSGLTGSRAFTGQTSPDLLKGLVDENDLTFDEVINEYGSSFDKYIDARNHGREIELFVEVHIEQGKILEREDEPVGIVSGIAGPAWLEVIFMGEAGHAGNTPMVGRKDPLVAAGMFLQEVERLPGKVSETAVATVGRINVSPNGVNVIPQEVYMFTDIRDIHEETRDRLVEMVRKKAEAVATERSIEVRTSCNTQITPMPIAQQLQEQLVKAVRKVGIKPVFIPSGAGHDAMIVGEKYPAAMLFVRSKDGISHNPLEWSSLNDCVYGVHTLKAFIEDVMKG</sequence>
<dbReference type="EMBL" id="JAUSUN010000030">
    <property type="protein sequence ID" value="MDQ0415288.1"/>
    <property type="molecule type" value="Genomic_DNA"/>
</dbReference>
<feature type="domain" description="Peptidase M20 dimerisation" evidence="3">
    <location>
        <begin position="235"/>
        <end position="333"/>
    </location>
</feature>
<dbReference type="Pfam" id="PF07687">
    <property type="entry name" value="M20_dimer"/>
    <property type="match status" value="1"/>
</dbReference>
<proteinExistence type="inferred from homology"/>
<dbReference type="Proteomes" id="UP001242313">
    <property type="component" value="Unassembled WGS sequence"/>
</dbReference>
<dbReference type="InterPro" id="IPR011650">
    <property type="entry name" value="Peptidase_M20_dimer"/>
</dbReference>
<reference evidence="4 5" key="1">
    <citation type="submission" date="2023-07" db="EMBL/GenBank/DDBJ databases">
        <title>Genomic Encyclopedia of Type Strains, Phase IV (KMG-IV): sequencing the most valuable type-strain genomes for metagenomic binning, comparative biology and taxonomic classification.</title>
        <authorList>
            <person name="Goeker M."/>
        </authorList>
    </citation>
    <scope>NUCLEOTIDE SEQUENCE [LARGE SCALE GENOMIC DNA]</scope>
    <source>
        <strain evidence="4 5">DSM 19598</strain>
    </source>
</reference>
<evidence type="ECO:0000256" key="2">
    <source>
        <dbReference type="ARBA" id="ARBA00022801"/>
    </source>
</evidence>
<dbReference type="SUPFAM" id="SSF55031">
    <property type="entry name" value="Bacterial exopeptidase dimerisation domain"/>
    <property type="match status" value="1"/>
</dbReference>
<dbReference type="GO" id="GO:0047652">
    <property type="term" value="F:allantoate deiminase activity"/>
    <property type="evidence" value="ECO:0007669"/>
    <property type="project" value="UniProtKB-EC"/>
</dbReference>
<dbReference type="Pfam" id="PF01546">
    <property type="entry name" value="Peptidase_M20"/>
    <property type="match status" value="1"/>
</dbReference>
<dbReference type="PANTHER" id="PTHR32494:SF5">
    <property type="entry name" value="ALLANTOATE AMIDOHYDROLASE"/>
    <property type="match status" value="1"/>
</dbReference>
<organism evidence="4 5">
    <name type="scientific">Mesobacillus stamsii</name>
    <dbReference type="NCBI Taxonomy" id="225347"/>
    <lineage>
        <taxon>Bacteria</taxon>
        <taxon>Bacillati</taxon>
        <taxon>Bacillota</taxon>
        <taxon>Bacilli</taxon>
        <taxon>Bacillales</taxon>
        <taxon>Bacillaceae</taxon>
        <taxon>Mesobacillus</taxon>
    </lineage>
</organism>